<dbReference type="Proteomes" id="UP001057375">
    <property type="component" value="Unassembled WGS sequence"/>
</dbReference>
<feature type="non-terminal residue" evidence="2">
    <location>
        <position position="189"/>
    </location>
</feature>
<sequence length="189" mass="21164">MQPLSVAPHYIRHPRNPLYIKVDSASYQVYGVKFNDRDFKFRYYFGAVLGPMLVVFRCYNNDTIPIISFVVKSIRYDTPAECVSVQNASDKISSSLNPPKLPVVEKEAPKGKPPSTKDLDELIELSESESDRHTKKTTEIWEIDDVDSGHPQQSSKPANPIQISTQNPPNVDNLSSFKTIPAPPSSSID</sequence>
<keyword evidence="3" id="KW-1185">Reference proteome</keyword>
<comment type="caution">
    <text evidence="2">The sequence shown here is derived from an EMBL/GenBank/DDBJ whole genome shotgun (WGS) entry which is preliminary data.</text>
</comment>
<name>A0ABQ5JW86_9EUKA</name>
<feature type="compositionally biased region" description="Basic and acidic residues" evidence="1">
    <location>
        <begin position="129"/>
        <end position="139"/>
    </location>
</feature>
<feature type="compositionally biased region" description="Basic and acidic residues" evidence="1">
    <location>
        <begin position="103"/>
        <end position="120"/>
    </location>
</feature>
<dbReference type="EMBL" id="BQXS01011597">
    <property type="protein sequence ID" value="GKT14503.1"/>
    <property type="molecule type" value="Genomic_DNA"/>
</dbReference>
<feature type="compositionally biased region" description="Polar residues" evidence="1">
    <location>
        <begin position="150"/>
        <end position="178"/>
    </location>
</feature>
<reference evidence="2" key="1">
    <citation type="submission" date="2022-03" db="EMBL/GenBank/DDBJ databases">
        <title>Draft genome sequence of Aduncisulcus paluster, a free-living microaerophilic Fornicata.</title>
        <authorList>
            <person name="Yuyama I."/>
            <person name="Kume K."/>
            <person name="Tamura T."/>
            <person name="Inagaki Y."/>
            <person name="Hashimoto T."/>
        </authorList>
    </citation>
    <scope>NUCLEOTIDE SEQUENCE</scope>
    <source>
        <strain evidence="2">NY0171</strain>
    </source>
</reference>
<evidence type="ECO:0000313" key="2">
    <source>
        <dbReference type="EMBL" id="GKT14503.1"/>
    </source>
</evidence>
<gene>
    <name evidence="2" type="ORF">ADUPG1_010499</name>
</gene>
<evidence type="ECO:0000313" key="3">
    <source>
        <dbReference type="Proteomes" id="UP001057375"/>
    </source>
</evidence>
<organism evidence="2 3">
    <name type="scientific">Aduncisulcus paluster</name>
    <dbReference type="NCBI Taxonomy" id="2918883"/>
    <lineage>
        <taxon>Eukaryota</taxon>
        <taxon>Metamonada</taxon>
        <taxon>Carpediemonas-like organisms</taxon>
        <taxon>Aduncisulcus</taxon>
    </lineage>
</organism>
<feature type="compositionally biased region" description="Polar residues" evidence="1">
    <location>
        <begin position="88"/>
        <end position="97"/>
    </location>
</feature>
<feature type="region of interest" description="Disordered" evidence="1">
    <location>
        <begin position="88"/>
        <end position="189"/>
    </location>
</feature>
<proteinExistence type="predicted"/>
<evidence type="ECO:0000256" key="1">
    <source>
        <dbReference type="SAM" id="MobiDB-lite"/>
    </source>
</evidence>
<accession>A0ABQ5JW86</accession>
<protein>
    <submittedName>
        <fullName evidence="2">Uncharacterized protein</fullName>
    </submittedName>
</protein>